<organism evidence="6 7">
    <name type="scientific">Polarella glacialis</name>
    <name type="common">Dinoflagellate</name>
    <dbReference type="NCBI Taxonomy" id="89957"/>
    <lineage>
        <taxon>Eukaryota</taxon>
        <taxon>Sar</taxon>
        <taxon>Alveolata</taxon>
        <taxon>Dinophyceae</taxon>
        <taxon>Suessiales</taxon>
        <taxon>Suessiaceae</taxon>
        <taxon>Polarella</taxon>
    </lineage>
</organism>
<dbReference type="Proteomes" id="UP000654075">
    <property type="component" value="Unassembled WGS sequence"/>
</dbReference>
<evidence type="ECO:0000313" key="7">
    <source>
        <dbReference type="Proteomes" id="UP000654075"/>
    </source>
</evidence>
<dbReference type="SMART" id="SM01131">
    <property type="entry name" value="DHHA2"/>
    <property type="match status" value="1"/>
</dbReference>
<dbReference type="Gene3D" id="3.90.1640.10">
    <property type="entry name" value="inorganic pyrophosphatase (n-terminal core)"/>
    <property type="match status" value="1"/>
</dbReference>
<reference evidence="6" key="1">
    <citation type="submission" date="2021-02" db="EMBL/GenBank/DDBJ databases">
        <authorList>
            <person name="Dougan E. K."/>
            <person name="Rhodes N."/>
            <person name="Thang M."/>
            <person name="Chan C."/>
        </authorList>
    </citation>
    <scope>NUCLEOTIDE SEQUENCE</scope>
</reference>
<dbReference type="OMA" id="HHNDARR"/>
<dbReference type="Pfam" id="PF01368">
    <property type="entry name" value="DHH"/>
    <property type="match status" value="1"/>
</dbReference>
<dbReference type="PANTHER" id="PTHR12112:SF39">
    <property type="entry name" value="EG:152A3.5 PROTEIN (FBGN0003116_PN PROTEIN)"/>
    <property type="match status" value="1"/>
</dbReference>
<dbReference type="InterPro" id="IPR038222">
    <property type="entry name" value="DHHA2_dom_sf"/>
</dbReference>
<evidence type="ECO:0000256" key="1">
    <source>
        <dbReference type="ARBA" id="ARBA00001936"/>
    </source>
</evidence>
<comment type="caution">
    <text evidence="6">The sequence shown here is derived from an EMBL/GenBank/DDBJ whole genome shotgun (WGS) entry which is preliminary data.</text>
</comment>
<accession>A0A813HP07</accession>
<name>A0A813HP07_POLGL</name>
<proteinExistence type="predicted"/>
<dbReference type="SUPFAM" id="SSF64182">
    <property type="entry name" value="DHH phosphoesterases"/>
    <property type="match status" value="1"/>
</dbReference>
<keyword evidence="2" id="KW-0479">Metal-binding</keyword>
<gene>
    <name evidence="6" type="ORF">PGLA1383_LOCUS54876</name>
</gene>
<dbReference type="PANTHER" id="PTHR12112">
    <property type="entry name" value="BNIP - RELATED"/>
    <property type="match status" value="1"/>
</dbReference>
<protein>
    <recommendedName>
        <fullName evidence="5">DHHA2 domain-containing protein</fullName>
    </recommendedName>
</protein>
<dbReference type="GO" id="GO:0046872">
    <property type="term" value="F:metal ion binding"/>
    <property type="evidence" value="ECO:0007669"/>
    <property type="project" value="UniProtKB-KW"/>
</dbReference>
<evidence type="ECO:0000256" key="3">
    <source>
        <dbReference type="ARBA" id="ARBA00022801"/>
    </source>
</evidence>
<dbReference type="InterPro" id="IPR038763">
    <property type="entry name" value="DHH_sf"/>
</dbReference>
<evidence type="ECO:0000313" key="6">
    <source>
        <dbReference type="EMBL" id="CAE8639899.1"/>
    </source>
</evidence>
<dbReference type="OrthoDB" id="374045at2759"/>
<comment type="cofactor">
    <cofactor evidence="1">
        <name>Mn(2+)</name>
        <dbReference type="ChEBI" id="CHEBI:29035"/>
    </cofactor>
</comment>
<dbReference type="InterPro" id="IPR004097">
    <property type="entry name" value="DHHA2"/>
</dbReference>
<evidence type="ECO:0000256" key="2">
    <source>
        <dbReference type="ARBA" id="ARBA00022723"/>
    </source>
</evidence>
<dbReference type="Gene3D" id="3.10.310.20">
    <property type="entry name" value="DHHA2 domain"/>
    <property type="match status" value="1"/>
</dbReference>
<dbReference type="Pfam" id="PF02833">
    <property type="entry name" value="DHHA2"/>
    <property type="match status" value="1"/>
</dbReference>
<evidence type="ECO:0000256" key="4">
    <source>
        <dbReference type="ARBA" id="ARBA00023211"/>
    </source>
</evidence>
<dbReference type="GO" id="GO:0005737">
    <property type="term" value="C:cytoplasm"/>
    <property type="evidence" value="ECO:0007669"/>
    <property type="project" value="InterPro"/>
</dbReference>
<keyword evidence="4" id="KW-0464">Manganese</keyword>
<feature type="domain" description="DHHA2" evidence="5">
    <location>
        <begin position="300"/>
        <end position="467"/>
    </location>
</feature>
<evidence type="ECO:0000259" key="5">
    <source>
        <dbReference type="SMART" id="SM01131"/>
    </source>
</evidence>
<keyword evidence="7" id="KW-1185">Reference proteome</keyword>
<dbReference type="EMBL" id="CAJNNV010032411">
    <property type="protein sequence ID" value="CAE8639899.1"/>
    <property type="molecule type" value="Genomic_DNA"/>
</dbReference>
<dbReference type="GO" id="GO:0004309">
    <property type="term" value="F:exopolyphosphatase activity"/>
    <property type="evidence" value="ECO:0007669"/>
    <property type="project" value="TreeGrafter"/>
</dbReference>
<dbReference type="InterPro" id="IPR001667">
    <property type="entry name" value="DDH_dom"/>
</dbReference>
<keyword evidence="3" id="KW-0378">Hydrolase</keyword>
<dbReference type="AlphaFoldDB" id="A0A813HP07"/>
<sequence>MSFRLRPCTGWTPAAAYAAAAPAASSISLGQQLQRSIPRPIGRPPPARHQIRAPLVIALAALVRIKSATGGLPGLGQCRNHLVARMASSSSQPLAFDAGRRQVFVVGNEAADADSLVSAYAMAMLLNSDEVQAIAIAQIPREEFRLRGDALALFQQSGSEVRADGTPVQLHFWDEVDWASADAIQSRSIVLTDHNKMSDSVADHFAGRVEWVLDHHQASGSYPDVRIDLDEGLGSTCTLVAEQWLKKGILPQEIGVMLAGVILLDTRNLCPKEMKGTPRDKAALDALVTFLPEQGAGSWYAQLMDARRNVSHLNVREHLLLDMKVVSINGLVVAVSSIMATMPELFEKAGGPKGFEEEVRRLAACRGYQAVVGLFSKDESKRKGLAVVPVEDAESGPHAELCRQLVQRLQGVPGNLPPALKENPLFETQGLLAERGFDLQPLEDMKPLVAFSINGAVSRKTLLPSAMNASSL</sequence>